<accession>A0A9P6WAP5</accession>
<dbReference type="Proteomes" id="UP000750334">
    <property type="component" value="Unassembled WGS sequence"/>
</dbReference>
<evidence type="ECO:0000256" key="6">
    <source>
        <dbReference type="ARBA" id="ARBA00047665"/>
    </source>
</evidence>
<dbReference type="Gene3D" id="3.30.1360.120">
    <property type="entry name" value="Probable tRNA modification gtpase trme, domain 1"/>
    <property type="match status" value="1"/>
</dbReference>
<evidence type="ECO:0000256" key="8">
    <source>
        <dbReference type="RuleBase" id="RU003981"/>
    </source>
</evidence>
<dbReference type="Gene3D" id="2.40.30.110">
    <property type="entry name" value="Aminomethyltransferase beta-barrel domains"/>
    <property type="match status" value="1"/>
</dbReference>
<dbReference type="GO" id="GO:0005960">
    <property type="term" value="C:glycine cleavage complex"/>
    <property type="evidence" value="ECO:0007669"/>
    <property type="project" value="InterPro"/>
</dbReference>
<dbReference type="NCBIfam" id="TIGR00528">
    <property type="entry name" value="gcvT"/>
    <property type="match status" value="1"/>
</dbReference>
<dbReference type="GO" id="GO:0004047">
    <property type="term" value="F:aminomethyltransferase activity"/>
    <property type="evidence" value="ECO:0007669"/>
    <property type="project" value="UniProtKB-EC"/>
</dbReference>
<dbReference type="InterPro" id="IPR013977">
    <property type="entry name" value="GcvT_C"/>
</dbReference>
<dbReference type="PANTHER" id="PTHR43757:SF2">
    <property type="entry name" value="AMINOMETHYLTRANSFERASE, MITOCHONDRIAL"/>
    <property type="match status" value="1"/>
</dbReference>
<evidence type="ECO:0000256" key="2">
    <source>
        <dbReference type="ARBA" id="ARBA00012616"/>
    </source>
</evidence>
<reference evidence="11 12" key="1">
    <citation type="submission" date="2020-11" db="EMBL/GenBank/DDBJ databases">
        <title>Kefir isolates.</title>
        <authorList>
            <person name="Marcisauskas S."/>
            <person name="Kim Y."/>
            <person name="Blasche S."/>
        </authorList>
    </citation>
    <scope>NUCLEOTIDE SEQUENCE [LARGE SCALE GENOMIC DNA]</scope>
    <source>
        <strain evidence="11 12">OG2</strain>
    </source>
</reference>
<dbReference type="GO" id="GO:0005739">
    <property type="term" value="C:mitochondrion"/>
    <property type="evidence" value="ECO:0007669"/>
    <property type="project" value="UniProtKB-SubCell"/>
</dbReference>
<dbReference type="EC" id="2.1.2.10" evidence="2 8"/>
<dbReference type="InterPro" id="IPR006223">
    <property type="entry name" value="GcvT"/>
</dbReference>
<comment type="subunit">
    <text evidence="8">The glycine cleavage system is composed of four proteins: P, T, L and H.</text>
</comment>
<dbReference type="Gene3D" id="4.10.1250.10">
    <property type="entry name" value="Aminomethyltransferase fragment"/>
    <property type="match status" value="1"/>
</dbReference>
<dbReference type="InterPro" id="IPR027266">
    <property type="entry name" value="TrmE/GcvT-like"/>
</dbReference>
<keyword evidence="4 8" id="KW-0808">Transferase</keyword>
<evidence type="ECO:0000256" key="3">
    <source>
        <dbReference type="ARBA" id="ARBA00022576"/>
    </source>
</evidence>
<feature type="domain" description="GCVT N-terminal" evidence="9">
    <location>
        <begin position="20"/>
        <end position="284"/>
    </location>
</feature>
<keyword evidence="8" id="KW-0496">Mitochondrion</keyword>
<comment type="subcellular location">
    <subcellularLocation>
        <location evidence="8">Mitochondrion</location>
    </subcellularLocation>
</comment>
<dbReference type="EMBL" id="PUHR01000058">
    <property type="protein sequence ID" value="KAG0668779.1"/>
    <property type="molecule type" value="Genomic_DNA"/>
</dbReference>
<evidence type="ECO:0000256" key="5">
    <source>
        <dbReference type="ARBA" id="ARBA00031395"/>
    </source>
</evidence>
<dbReference type="PIRSF" id="PIRSF006487">
    <property type="entry name" value="GcvT"/>
    <property type="match status" value="1"/>
</dbReference>
<sequence>MLRTIKRFQSSSAAIKQTALFDLHQELGAKMVPFAGYFMPLLYPNIQNHIESHHWVRSKCGVFDVSHMLQSKIGGQDTLSLINKVTPTDFKDITMFNGSLSVLLNPEGGIIDDLIIIREEGEGDCFHIVSNAARSKEVTQFLQQELQRLQGKDIKFNIIEDESLLALQGPLAAQSLNKLIDSDGSNNKLTDLFFGQRKQFKLKDGSLVNIMRGGYTGEDGFEIAVKNQDSLKFAQSLLSNPDVKPIGLAARDSLRLEAGMCLYGNELDMTTTPVEANLNWLISKTRRDPAAIEPFNGFSKIMDQLNNKTWTRRRVGFQYTGDKPAPAARHNDKIFDMDQTTQIGIVTSGSISPTLTGITGKPVNIGQGYLKKGHTKSGNQYLVQVRKKFYPIEIKKMPFVPSHYYKG</sequence>
<evidence type="ECO:0000259" key="10">
    <source>
        <dbReference type="Pfam" id="PF08669"/>
    </source>
</evidence>
<protein>
    <recommendedName>
        <fullName evidence="2 8">Aminomethyltransferase</fullName>
        <ecNumber evidence="2 8">2.1.2.10</ecNumber>
    </recommendedName>
    <alternativeName>
        <fullName evidence="5 8">Glycine cleavage system T protein</fullName>
    </alternativeName>
</protein>
<comment type="similarity">
    <text evidence="1 8">Belongs to the GcvT family.</text>
</comment>
<dbReference type="AlphaFoldDB" id="A0A9P6WAP5"/>
<keyword evidence="8" id="KW-0809">Transit peptide</keyword>
<name>A0A9P6WAP5_MAUEX</name>
<evidence type="ECO:0000313" key="11">
    <source>
        <dbReference type="EMBL" id="KAG0668779.1"/>
    </source>
</evidence>
<organism evidence="11 12">
    <name type="scientific">Maudiozyma exigua</name>
    <name type="common">Yeast</name>
    <name type="synonym">Kazachstania exigua</name>
    <dbReference type="NCBI Taxonomy" id="34358"/>
    <lineage>
        <taxon>Eukaryota</taxon>
        <taxon>Fungi</taxon>
        <taxon>Dikarya</taxon>
        <taxon>Ascomycota</taxon>
        <taxon>Saccharomycotina</taxon>
        <taxon>Saccharomycetes</taxon>
        <taxon>Saccharomycetales</taxon>
        <taxon>Saccharomycetaceae</taxon>
        <taxon>Maudiozyma</taxon>
    </lineage>
</organism>
<evidence type="ECO:0000256" key="7">
    <source>
        <dbReference type="PIRSR" id="PIRSR006487-1"/>
    </source>
</evidence>
<dbReference type="PANTHER" id="PTHR43757">
    <property type="entry name" value="AMINOMETHYLTRANSFERASE"/>
    <property type="match status" value="1"/>
</dbReference>
<evidence type="ECO:0000256" key="4">
    <source>
        <dbReference type="ARBA" id="ARBA00022679"/>
    </source>
</evidence>
<dbReference type="Pfam" id="PF08669">
    <property type="entry name" value="GCV_T_C"/>
    <property type="match status" value="1"/>
</dbReference>
<proteinExistence type="inferred from homology"/>
<gene>
    <name evidence="11" type="primary">GCV1</name>
    <name evidence="11" type="ORF">C6P45_004381</name>
</gene>
<dbReference type="InterPro" id="IPR006222">
    <property type="entry name" value="GCVT_N"/>
</dbReference>
<dbReference type="Pfam" id="PF01571">
    <property type="entry name" value="GCV_T"/>
    <property type="match status" value="1"/>
</dbReference>
<dbReference type="GO" id="GO:0006546">
    <property type="term" value="P:glycine catabolic process"/>
    <property type="evidence" value="ECO:0007669"/>
    <property type="project" value="InterPro"/>
</dbReference>
<feature type="binding site" evidence="7">
    <location>
        <position position="222"/>
    </location>
    <ligand>
        <name>substrate</name>
    </ligand>
</feature>
<evidence type="ECO:0000256" key="1">
    <source>
        <dbReference type="ARBA" id="ARBA00008609"/>
    </source>
</evidence>
<comment type="function">
    <text evidence="8">The glycine cleavage system catalyzes the degradation of glycine.</text>
</comment>
<keyword evidence="12" id="KW-1185">Reference proteome</keyword>
<keyword evidence="3 8" id="KW-0032">Aminotransferase</keyword>
<comment type="caution">
    <text evidence="11">The sequence shown here is derived from an EMBL/GenBank/DDBJ whole genome shotgun (WGS) entry which is preliminary data.</text>
</comment>
<dbReference type="SUPFAM" id="SSF101790">
    <property type="entry name" value="Aminomethyltransferase beta-barrel domain"/>
    <property type="match status" value="1"/>
</dbReference>
<dbReference type="SUPFAM" id="SSF103025">
    <property type="entry name" value="Folate-binding domain"/>
    <property type="match status" value="1"/>
</dbReference>
<evidence type="ECO:0000313" key="12">
    <source>
        <dbReference type="Proteomes" id="UP000750334"/>
    </source>
</evidence>
<dbReference type="Gene3D" id="3.30.70.1400">
    <property type="entry name" value="Aminomethyltransferase beta-barrel domains"/>
    <property type="match status" value="1"/>
</dbReference>
<dbReference type="OrthoDB" id="10263536at2759"/>
<comment type="catalytic activity">
    <reaction evidence="6 8">
        <text>N(6)-[(R)-S(8)-aminomethyldihydrolipoyl]-L-lysyl-[protein] + (6S)-5,6,7,8-tetrahydrofolate = N(6)-[(R)-dihydrolipoyl]-L-lysyl-[protein] + (6R)-5,10-methylene-5,6,7,8-tetrahydrofolate + NH4(+)</text>
        <dbReference type="Rhea" id="RHEA:16945"/>
        <dbReference type="Rhea" id="RHEA-COMP:10475"/>
        <dbReference type="Rhea" id="RHEA-COMP:10492"/>
        <dbReference type="ChEBI" id="CHEBI:15636"/>
        <dbReference type="ChEBI" id="CHEBI:28938"/>
        <dbReference type="ChEBI" id="CHEBI:57453"/>
        <dbReference type="ChEBI" id="CHEBI:83100"/>
        <dbReference type="ChEBI" id="CHEBI:83143"/>
        <dbReference type="EC" id="2.1.2.10"/>
    </reaction>
</comment>
<dbReference type="GO" id="GO:0008483">
    <property type="term" value="F:transaminase activity"/>
    <property type="evidence" value="ECO:0007669"/>
    <property type="project" value="UniProtKB-KW"/>
</dbReference>
<dbReference type="InterPro" id="IPR028896">
    <property type="entry name" value="GcvT/YgfZ/DmdA"/>
</dbReference>
<evidence type="ECO:0000259" key="9">
    <source>
        <dbReference type="Pfam" id="PF01571"/>
    </source>
</evidence>
<dbReference type="InterPro" id="IPR029043">
    <property type="entry name" value="GcvT/YgfZ_C"/>
</dbReference>
<feature type="domain" description="Aminomethyltransferase C-terminal" evidence="10">
    <location>
        <begin position="312"/>
        <end position="400"/>
    </location>
</feature>